<protein>
    <submittedName>
        <fullName evidence="2">Uncharacterized protein</fullName>
    </submittedName>
</protein>
<keyword evidence="1" id="KW-1133">Transmembrane helix</keyword>
<keyword evidence="1" id="KW-0812">Transmembrane</keyword>
<dbReference type="InterPro" id="IPR036020">
    <property type="entry name" value="WW_dom_sf"/>
</dbReference>
<dbReference type="Proteomes" id="UP001489004">
    <property type="component" value="Unassembled WGS sequence"/>
</dbReference>
<feature type="transmembrane region" description="Helical" evidence="1">
    <location>
        <begin position="54"/>
        <end position="80"/>
    </location>
</feature>
<dbReference type="Gene3D" id="2.20.70.10">
    <property type="match status" value="1"/>
</dbReference>
<proteinExistence type="predicted"/>
<keyword evidence="3" id="KW-1185">Reference proteome</keyword>
<dbReference type="CDD" id="cd00201">
    <property type="entry name" value="WW"/>
    <property type="match status" value="1"/>
</dbReference>
<gene>
    <name evidence="2" type="ORF">WJX72_010591</name>
</gene>
<name>A0AAW1QGB1_9CHLO</name>
<accession>A0AAW1QGB1</accession>
<sequence length="84" mass="9207">MRGFFKYYIRAGEVWTEVRHNSGQIYYWNEQTGETTALGEPKPRPEGRRVMRPLPVGAAAPSLLGLVGVGAGIGLVFGIIGKIF</sequence>
<organism evidence="2 3">
    <name type="scientific">[Myrmecia] bisecta</name>
    <dbReference type="NCBI Taxonomy" id="41462"/>
    <lineage>
        <taxon>Eukaryota</taxon>
        <taxon>Viridiplantae</taxon>
        <taxon>Chlorophyta</taxon>
        <taxon>core chlorophytes</taxon>
        <taxon>Trebouxiophyceae</taxon>
        <taxon>Trebouxiales</taxon>
        <taxon>Trebouxiaceae</taxon>
        <taxon>Myrmecia</taxon>
    </lineage>
</organism>
<keyword evidence="1" id="KW-0472">Membrane</keyword>
<dbReference type="EMBL" id="JALJOR010000003">
    <property type="protein sequence ID" value="KAK9820459.1"/>
    <property type="molecule type" value="Genomic_DNA"/>
</dbReference>
<evidence type="ECO:0000313" key="2">
    <source>
        <dbReference type="EMBL" id="KAK9820459.1"/>
    </source>
</evidence>
<dbReference type="SUPFAM" id="SSF51045">
    <property type="entry name" value="WW domain"/>
    <property type="match status" value="1"/>
</dbReference>
<comment type="caution">
    <text evidence="2">The sequence shown here is derived from an EMBL/GenBank/DDBJ whole genome shotgun (WGS) entry which is preliminary data.</text>
</comment>
<evidence type="ECO:0000256" key="1">
    <source>
        <dbReference type="SAM" id="Phobius"/>
    </source>
</evidence>
<dbReference type="InterPro" id="IPR001202">
    <property type="entry name" value="WW_dom"/>
</dbReference>
<evidence type="ECO:0000313" key="3">
    <source>
        <dbReference type="Proteomes" id="UP001489004"/>
    </source>
</evidence>
<reference evidence="2 3" key="1">
    <citation type="journal article" date="2024" name="Nat. Commun.">
        <title>Phylogenomics reveals the evolutionary origins of lichenization in chlorophyte algae.</title>
        <authorList>
            <person name="Puginier C."/>
            <person name="Libourel C."/>
            <person name="Otte J."/>
            <person name="Skaloud P."/>
            <person name="Haon M."/>
            <person name="Grisel S."/>
            <person name="Petersen M."/>
            <person name="Berrin J.G."/>
            <person name="Delaux P.M."/>
            <person name="Dal Grande F."/>
            <person name="Keller J."/>
        </authorList>
    </citation>
    <scope>NUCLEOTIDE SEQUENCE [LARGE SCALE GENOMIC DNA]</scope>
    <source>
        <strain evidence="2 3">SAG 2043</strain>
    </source>
</reference>
<dbReference type="AlphaFoldDB" id="A0AAW1QGB1"/>